<evidence type="ECO:0000313" key="12">
    <source>
        <dbReference type="RefSeq" id="XP_030527527.1"/>
    </source>
</evidence>
<proteinExistence type="predicted"/>
<name>A0A8B8NYA3_9MYRT</name>
<dbReference type="InterPro" id="IPR036513">
    <property type="entry name" value="STAS_dom_sf"/>
</dbReference>
<evidence type="ECO:0000256" key="6">
    <source>
        <dbReference type="ARBA" id="ARBA00023032"/>
    </source>
</evidence>
<evidence type="ECO:0000259" key="10">
    <source>
        <dbReference type="PROSITE" id="PS50801"/>
    </source>
</evidence>
<protein>
    <submittedName>
        <fullName evidence="12">Low affinity sulfate transporter 3-like</fullName>
    </submittedName>
</protein>
<reference evidence="11" key="1">
    <citation type="submission" date="2025-05" db="UniProtKB">
        <authorList>
            <consortium name="RefSeq"/>
        </authorList>
    </citation>
    <scope>NUCLEOTIDE SEQUENCE [LARGE SCALE GENOMIC DNA]</scope>
</reference>
<evidence type="ECO:0000256" key="1">
    <source>
        <dbReference type="ARBA" id="ARBA00004141"/>
    </source>
</evidence>
<keyword evidence="5 9" id="KW-1133">Transmembrane helix</keyword>
<dbReference type="AlphaFoldDB" id="A0A8B8NYA3"/>
<dbReference type="InterPro" id="IPR011547">
    <property type="entry name" value="SLC26A/SulP_dom"/>
</dbReference>
<feature type="transmembrane region" description="Helical" evidence="9">
    <location>
        <begin position="245"/>
        <end position="264"/>
    </location>
</feature>
<reference evidence="12" key="2">
    <citation type="submission" date="2025-08" db="UniProtKB">
        <authorList>
            <consortium name="RefSeq"/>
        </authorList>
    </citation>
    <scope>IDENTIFICATION</scope>
    <source>
        <tissue evidence="12">Leaf</tissue>
    </source>
</reference>
<keyword evidence="4" id="KW-0769">Symport</keyword>
<dbReference type="RefSeq" id="XP_030527527.1">
    <property type="nucleotide sequence ID" value="XM_030671667.2"/>
</dbReference>
<comment type="subcellular location">
    <subcellularLocation>
        <location evidence="1">Membrane</location>
        <topology evidence="1">Multi-pass membrane protein</topology>
    </subcellularLocation>
</comment>
<feature type="transmembrane region" description="Helical" evidence="9">
    <location>
        <begin position="516"/>
        <end position="540"/>
    </location>
</feature>
<evidence type="ECO:0000256" key="4">
    <source>
        <dbReference type="ARBA" id="ARBA00022847"/>
    </source>
</evidence>
<dbReference type="InterPro" id="IPR002645">
    <property type="entry name" value="STAS_dom"/>
</dbReference>
<dbReference type="GeneID" id="115738883"/>
<dbReference type="InterPro" id="IPR001902">
    <property type="entry name" value="SLC26A/SulP_fam"/>
</dbReference>
<feature type="transmembrane region" description="Helical" evidence="9">
    <location>
        <begin position="301"/>
        <end position="320"/>
    </location>
</feature>
<accession>A0A8B8NYA3</accession>
<feature type="domain" description="STAS" evidence="10">
    <location>
        <begin position="588"/>
        <end position="692"/>
    </location>
</feature>
<dbReference type="PANTHER" id="PTHR11814">
    <property type="entry name" value="SULFATE TRANSPORTER"/>
    <property type="match status" value="1"/>
</dbReference>
<dbReference type="GO" id="GO:0016020">
    <property type="term" value="C:membrane"/>
    <property type="evidence" value="ECO:0007669"/>
    <property type="project" value="UniProtKB-SubCell"/>
</dbReference>
<dbReference type="KEGG" id="rarg:115738883"/>
<evidence type="ECO:0000256" key="8">
    <source>
        <dbReference type="SAM" id="MobiDB-lite"/>
    </source>
</evidence>
<evidence type="ECO:0000313" key="11">
    <source>
        <dbReference type="Proteomes" id="UP000827889"/>
    </source>
</evidence>
<keyword evidence="6" id="KW-0764">Sulfate transport</keyword>
<dbReference type="Gene3D" id="3.30.750.24">
    <property type="entry name" value="STAS domain"/>
    <property type="match status" value="1"/>
</dbReference>
<dbReference type="Proteomes" id="UP000827889">
    <property type="component" value="Chromosome 1"/>
</dbReference>
<dbReference type="InterPro" id="IPR018045">
    <property type="entry name" value="S04_transporter_CS"/>
</dbReference>
<dbReference type="OrthoDB" id="288203at2759"/>
<dbReference type="PROSITE" id="PS01130">
    <property type="entry name" value="SLC26A"/>
    <property type="match status" value="1"/>
</dbReference>
<dbReference type="CDD" id="cd07042">
    <property type="entry name" value="STAS_SulP_like_sulfate_transporter"/>
    <property type="match status" value="1"/>
</dbReference>
<keyword evidence="7 9" id="KW-0472">Membrane</keyword>
<keyword evidence="2" id="KW-0813">Transport</keyword>
<evidence type="ECO:0000256" key="2">
    <source>
        <dbReference type="ARBA" id="ARBA00022448"/>
    </source>
</evidence>
<dbReference type="GO" id="GO:0008271">
    <property type="term" value="F:secondary active sulfate transmembrane transporter activity"/>
    <property type="evidence" value="ECO:0007669"/>
    <property type="project" value="InterPro"/>
</dbReference>
<keyword evidence="3 9" id="KW-0812">Transmembrane</keyword>
<sequence length="700" mass="76116">MVLVPSIPVTQDPAAAADVAAARDGETQLSKFSQTLQHHQQQQQARVASSGNKEADTVDHEKTVGHAERSQWLTTGLEPPSTWREVADYLRGFGLPSGRELSSLNKKPVTQRVACFLKAMFPVLQWCRSYKLTQFKNDLMSGLTLASLCIPQSIGYATLAKLDPQYGLYTSVVPPLIYAVMGTSKELAIGPVAVVSMLISSMVSRIVNPGAEPALYRNLVLTATFFAGVFQAVSGLLRLGFLVDFLSHAALVGFMAGAAVIIGFQQLKGLLGITHFTNRTDVVSVVKSVCRSFHHDSWNPYNFLLGSAFLSFILITRFLGRRNKKFFFLAAISPLISVILATVLVFVTRADEHGVKIIKHIKGGLNPISAQQLQFTSPYIGEVARVGLIIGAVALTEAMAVGRSFAAIKGYHLDGNKEMVAMGFTNIIGSITSCYTATGSFSRTAVNFSAGCETPVSNIVMAITVLMALQLFTRLLYYTPTAILASIILAALPGLIDLHEAYHIWKVDKMDFLACIGAFVGVLFVSVEIGLLVAVTVSFLKIILISIQPGIETLGRLPGTDMFCNVDQYPMAIMIPGVMVVRFKSSLLCFANANFIRERIMEWIGRGDEGERKIDDFQTTQLIILDLSNLMSIDTSGIASLEELHKNLVSLGVEMAIVNPKWQVSHKLRLTNLMSKIGGKVFLTIKDAIDACPNAKLASI</sequence>
<evidence type="ECO:0000256" key="9">
    <source>
        <dbReference type="SAM" id="Phobius"/>
    </source>
</evidence>
<feature type="compositionally biased region" description="Basic and acidic residues" evidence="8">
    <location>
        <begin position="53"/>
        <end position="69"/>
    </location>
</feature>
<dbReference type="SUPFAM" id="SSF52091">
    <property type="entry name" value="SpoIIaa-like"/>
    <property type="match status" value="1"/>
</dbReference>
<gene>
    <name evidence="12" type="primary">LOC115738883</name>
</gene>
<feature type="transmembrane region" description="Helical" evidence="9">
    <location>
        <begin position="326"/>
        <end position="347"/>
    </location>
</feature>
<dbReference type="Pfam" id="PF01740">
    <property type="entry name" value="STAS"/>
    <property type="match status" value="1"/>
</dbReference>
<evidence type="ECO:0000256" key="5">
    <source>
        <dbReference type="ARBA" id="ARBA00022989"/>
    </source>
</evidence>
<dbReference type="FunFam" id="3.30.750.24:FF:000002">
    <property type="entry name" value="Sulfate transporter 31"/>
    <property type="match status" value="1"/>
</dbReference>
<organism evidence="11 12">
    <name type="scientific">Rhodamnia argentea</name>
    <dbReference type="NCBI Taxonomy" id="178133"/>
    <lineage>
        <taxon>Eukaryota</taxon>
        <taxon>Viridiplantae</taxon>
        <taxon>Streptophyta</taxon>
        <taxon>Embryophyta</taxon>
        <taxon>Tracheophyta</taxon>
        <taxon>Spermatophyta</taxon>
        <taxon>Magnoliopsida</taxon>
        <taxon>eudicotyledons</taxon>
        <taxon>Gunneridae</taxon>
        <taxon>Pentapetalae</taxon>
        <taxon>rosids</taxon>
        <taxon>malvids</taxon>
        <taxon>Myrtales</taxon>
        <taxon>Myrtaceae</taxon>
        <taxon>Myrtoideae</taxon>
        <taxon>Myrteae</taxon>
        <taxon>Australasian group</taxon>
        <taxon>Rhodamnia</taxon>
    </lineage>
</organism>
<feature type="region of interest" description="Disordered" evidence="8">
    <location>
        <begin position="33"/>
        <end position="75"/>
    </location>
</feature>
<dbReference type="NCBIfam" id="TIGR00815">
    <property type="entry name" value="sulP"/>
    <property type="match status" value="1"/>
</dbReference>
<dbReference type="GO" id="GO:0015293">
    <property type="term" value="F:symporter activity"/>
    <property type="evidence" value="ECO:0007669"/>
    <property type="project" value="UniProtKB-KW"/>
</dbReference>
<feature type="transmembrane region" description="Helical" evidence="9">
    <location>
        <begin position="219"/>
        <end position="239"/>
    </location>
</feature>
<dbReference type="Pfam" id="PF00916">
    <property type="entry name" value="Sulfate_transp"/>
    <property type="match status" value="1"/>
</dbReference>
<keyword evidence="11" id="KW-1185">Reference proteome</keyword>
<evidence type="ECO:0000256" key="7">
    <source>
        <dbReference type="ARBA" id="ARBA00023136"/>
    </source>
</evidence>
<dbReference type="PROSITE" id="PS50801">
    <property type="entry name" value="STAS"/>
    <property type="match status" value="1"/>
</dbReference>
<evidence type="ECO:0000256" key="3">
    <source>
        <dbReference type="ARBA" id="ARBA00022692"/>
    </source>
</evidence>